<dbReference type="PRINTS" id="PR00038">
    <property type="entry name" value="HTHLUXR"/>
</dbReference>
<dbReference type="PATRIC" id="fig|1006551.4.peg.3664"/>
<dbReference type="InterPro" id="IPR016032">
    <property type="entry name" value="Sig_transdc_resp-reg_C-effctor"/>
</dbReference>
<organism evidence="3 4">
    <name type="scientific">Klebsiella michiganensis (strain ATCC 8724 / DSM 4798 / JCM 20051 / NBRC 3318 / NRRL B-199 / KCTC 1686 / BUCSAV 143 / CCM 1901)</name>
    <dbReference type="NCBI Taxonomy" id="1006551"/>
    <lineage>
        <taxon>Bacteria</taxon>
        <taxon>Pseudomonadati</taxon>
        <taxon>Pseudomonadota</taxon>
        <taxon>Gammaproteobacteria</taxon>
        <taxon>Enterobacterales</taxon>
        <taxon>Enterobacteriaceae</taxon>
        <taxon>Klebsiella/Raoultella group</taxon>
        <taxon>Klebsiella</taxon>
    </lineage>
</organism>
<sequence>MITILINTKNIYTRYAIKQLMQESVAHEENLIFVDSYTPGNIAEAQIIFTEMAPGEIFLCHDELKYKTTKSLLFILQERENQCSENELPNCTKDCLFLYKGDSLPAIRNKIKVHVYAFTWTDNETGYRPQTSRCINCPCKSLTQAQSKVVHALSLGLNQLEIANKLNINYKTVYSHKKNVMHDFKIESNTDLNKFLNVLEKRKQFMT</sequence>
<evidence type="ECO:0000313" key="3">
    <source>
        <dbReference type="EMBL" id="AEX05381.1"/>
    </source>
</evidence>
<dbReference type="EMBL" id="CP003218">
    <property type="protein sequence ID" value="AEX05381.1"/>
    <property type="molecule type" value="Genomic_DNA"/>
</dbReference>
<dbReference type="SMART" id="SM00421">
    <property type="entry name" value="HTH_LUXR"/>
    <property type="match status" value="1"/>
</dbReference>
<dbReference type="HOGENOM" id="CLU_109744_1_0_6"/>
<dbReference type="InterPro" id="IPR036388">
    <property type="entry name" value="WH-like_DNA-bd_sf"/>
</dbReference>
<dbReference type="Proteomes" id="UP000007843">
    <property type="component" value="Chromosome"/>
</dbReference>
<evidence type="ECO:0000313" key="4">
    <source>
        <dbReference type="Proteomes" id="UP000007843"/>
    </source>
</evidence>
<evidence type="ECO:0000256" key="1">
    <source>
        <dbReference type="ARBA" id="ARBA00023125"/>
    </source>
</evidence>
<feature type="domain" description="HTH luxR-type" evidence="2">
    <location>
        <begin position="139"/>
        <end position="196"/>
    </location>
</feature>
<name>A0A0H3H7U2_KLEM8</name>
<evidence type="ECO:0000259" key="2">
    <source>
        <dbReference type="SMART" id="SM00421"/>
    </source>
</evidence>
<dbReference type="GO" id="GO:0006355">
    <property type="term" value="P:regulation of DNA-templated transcription"/>
    <property type="evidence" value="ECO:0007669"/>
    <property type="project" value="InterPro"/>
</dbReference>
<keyword evidence="1" id="KW-0238">DNA-binding</keyword>
<dbReference type="Gene3D" id="1.10.10.10">
    <property type="entry name" value="Winged helix-like DNA-binding domain superfamily/Winged helix DNA-binding domain"/>
    <property type="match status" value="1"/>
</dbReference>
<dbReference type="GO" id="GO:0003677">
    <property type="term" value="F:DNA binding"/>
    <property type="evidence" value="ECO:0007669"/>
    <property type="project" value="UniProtKB-KW"/>
</dbReference>
<reference evidence="3 4" key="1">
    <citation type="journal article" date="2012" name="J. Bacteriol.">
        <title>Complete genome sequence of Klebsiella oxytoca KCTC 1686, used in production of 2,3-butanediol.</title>
        <authorList>
            <person name="Shin S.H."/>
            <person name="Kim S."/>
            <person name="Kim J.Y."/>
            <person name="Lee S."/>
            <person name="Um Y."/>
            <person name="Oh M.K."/>
            <person name="Kim Y.R."/>
            <person name="Lee J."/>
            <person name="Yang K.S."/>
        </authorList>
    </citation>
    <scope>NUCLEOTIDE SEQUENCE [LARGE SCALE GENOMIC DNA]</scope>
    <source>
        <strain evidence="4">ATCC 8724 / DSM 4798 / JCM 20051 / NBRC 3318 / NRRL B-199 / KCTC 1686</strain>
    </source>
</reference>
<gene>
    <name evidence="3" type="ordered locus">KOX_18295</name>
</gene>
<proteinExistence type="predicted"/>
<dbReference type="InterPro" id="IPR000792">
    <property type="entry name" value="Tscrpt_reg_LuxR_C"/>
</dbReference>
<dbReference type="KEGG" id="kox:KOX_18295"/>
<dbReference type="SUPFAM" id="SSF46894">
    <property type="entry name" value="C-terminal effector domain of the bipartite response regulators"/>
    <property type="match status" value="1"/>
</dbReference>
<protein>
    <submittedName>
        <fullName evidence="3">LuxR family transcriptional regulator</fullName>
    </submittedName>
</protein>
<dbReference type="Pfam" id="PF00196">
    <property type="entry name" value="GerE"/>
    <property type="match status" value="1"/>
</dbReference>
<dbReference type="RefSeq" id="WP_014228997.1">
    <property type="nucleotide sequence ID" value="NC_016612.1"/>
</dbReference>
<accession>A0A0H3H7U2</accession>
<dbReference type="AlphaFoldDB" id="A0A0H3H7U2"/>